<organism evidence="4">
    <name type="scientific">Magallana gigas</name>
    <name type="common">Pacific oyster</name>
    <name type="synonym">Crassostrea gigas</name>
    <dbReference type="NCBI Taxonomy" id="29159"/>
    <lineage>
        <taxon>Eukaryota</taxon>
        <taxon>Metazoa</taxon>
        <taxon>Spiralia</taxon>
        <taxon>Lophotrochozoa</taxon>
        <taxon>Mollusca</taxon>
        <taxon>Bivalvia</taxon>
        <taxon>Autobranchia</taxon>
        <taxon>Pteriomorphia</taxon>
        <taxon>Ostreida</taxon>
        <taxon>Ostreoidea</taxon>
        <taxon>Ostreidae</taxon>
        <taxon>Magallana</taxon>
    </lineage>
</organism>
<comment type="caution">
    <text evidence="1">Lacks conserved residue(s) required for the propagation of feature annotation.</text>
</comment>
<keyword evidence="1" id="KW-0420">Kringle</keyword>
<dbReference type="PRINTS" id="PR00018">
    <property type="entry name" value="KRINGLE"/>
</dbReference>
<feature type="disulfide bond" evidence="1">
    <location>
        <begin position="23"/>
        <end position="46"/>
    </location>
</feature>
<dbReference type="PANTHER" id="PTHR24261">
    <property type="entry name" value="PLASMINOGEN-RELATED"/>
    <property type="match status" value="1"/>
</dbReference>
<dbReference type="Pfam" id="PF00051">
    <property type="entry name" value="Kringle"/>
    <property type="match status" value="2"/>
</dbReference>
<evidence type="ECO:0000259" key="3">
    <source>
        <dbReference type="PROSITE" id="PS50070"/>
    </source>
</evidence>
<protein>
    <submittedName>
        <fullName evidence="4">Plasminogen</fullName>
    </submittedName>
</protein>
<feature type="disulfide bond" evidence="1">
    <location>
        <begin position="105"/>
        <end position="128"/>
    </location>
</feature>
<name>K1R218_MAGGI</name>
<dbReference type="CDD" id="cd00108">
    <property type="entry name" value="KR"/>
    <property type="match status" value="1"/>
</dbReference>
<dbReference type="InParanoid" id="K1R218"/>
<gene>
    <name evidence="4" type="ORF">CGI_10022066</name>
</gene>
<evidence type="ECO:0000256" key="1">
    <source>
        <dbReference type="PROSITE-ProRule" id="PRU00121"/>
    </source>
</evidence>
<dbReference type="GO" id="GO:0004175">
    <property type="term" value="F:endopeptidase activity"/>
    <property type="evidence" value="ECO:0007669"/>
    <property type="project" value="TreeGrafter"/>
</dbReference>
<evidence type="ECO:0000256" key="2">
    <source>
        <dbReference type="SAM" id="MobiDB-lite"/>
    </source>
</evidence>
<proteinExistence type="predicted"/>
<dbReference type="AlphaFoldDB" id="K1R218"/>
<feature type="region of interest" description="Disordered" evidence="2">
    <location>
        <begin position="1"/>
        <end position="24"/>
    </location>
</feature>
<dbReference type="Gene3D" id="2.40.20.10">
    <property type="entry name" value="Plasminogen Kringle 4"/>
    <property type="match status" value="2"/>
</dbReference>
<dbReference type="PROSITE" id="PS50070">
    <property type="entry name" value="KRINGLE_2"/>
    <property type="match status" value="2"/>
</dbReference>
<dbReference type="PANTHER" id="PTHR24261:SF7">
    <property type="entry name" value="KRINGLE DOMAIN-CONTAINING PROTEIN"/>
    <property type="match status" value="1"/>
</dbReference>
<keyword evidence="1" id="KW-1015">Disulfide bond</keyword>
<dbReference type="InterPro" id="IPR050759">
    <property type="entry name" value="Serine_protease_kringle"/>
</dbReference>
<dbReference type="GO" id="GO:0005102">
    <property type="term" value="F:signaling receptor binding"/>
    <property type="evidence" value="ECO:0007669"/>
    <property type="project" value="TreeGrafter"/>
</dbReference>
<feature type="domain" description="Kringle" evidence="3">
    <location>
        <begin position="1"/>
        <end position="51"/>
    </location>
</feature>
<feature type="domain" description="Kringle" evidence="3">
    <location>
        <begin position="65"/>
        <end position="133"/>
    </location>
</feature>
<sequence length="133" mass="15375">MLETKGEKTPHSHSLTSPPENYCRNPDNEPAPWCYTTDPNKRWELCNISDCETPPLECLPNNDPKGEKYFGTMSVAKTGDPCQRWDSQTPHEHSFDKLSDQENYCRNSDGDNAPWCYTTNKDNRWEYCAIPHC</sequence>
<dbReference type="PROSITE" id="PS00021">
    <property type="entry name" value="KRINGLE_1"/>
    <property type="match status" value="2"/>
</dbReference>
<feature type="compositionally biased region" description="Basic and acidic residues" evidence="2">
    <location>
        <begin position="1"/>
        <end position="10"/>
    </location>
</feature>
<dbReference type="HOGENOM" id="CLU_103905_0_0_1"/>
<dbReference type="SUPFAM" id="SSF57440">
    <property type="entry name" value="Kringle-like"/>
    <property type="match status" value="2"/>
</dbReference>
<dbReference type="SMART" id="SM00130">
    <property type="entry name" value="KR"/>
    <property type="match status" value="2"/>
</dbReference>
<dbReference type="InterPro" id="IPR018056">
    <property type="entry name" value="Kringle_CS"/>
</dbReference>
<dbReference type="EMBL" id="JH817402">
    <property type="protein sequence ID" value="EKC37544.1"/>
    <property type="molecule type" value="Genomic_DNA"/>
</dbReference>
<dbReference type="InterPro" id="IPR038178">
    <property type="entry name" value="Kringle_sf"/>
</dbReference>
<reference evidence="4" key="1">
    <citation type="journal article" date="2012" name="Nature">
        <title>The oyster genome reveals stress adaptation and complexity of shell formation.</title>
        <authorList>
            <person name="Zhang G."/>
            <person name="Fang X."/>
            <person name="Guo X."/>
            <person name="Li L."/>
            <person name="Luo R."/>
            <person name="Xu F."/>
            <person name="Yang P."/>
            <person name="Zhang L."/>
            <person name="Wang X."/>
            <person name="Qi H."/>
            <person name="Xiong Z."/>
            <person name="Que H."/>
            <person name="Xie Y."/>
            <person name="Holland P.W."/>
            <person name="Paps J."/>
            <person name="Zhu Y."/>
            <person name="Wu F."/>
            <person name="Chen Y."/>
            <person name="Wang J."/>
            <person name="Peng C."/>
            <person name="Meng J."/>
            <person name="Yang L."/>
            <person name="Liu J."/>
            <person name="Wen B."/>
            <person name="Zhang N."/>
            <person name="Huang Z."/>
            <person name="Zhu Q."/>
            <person name="Feng Y."/>
            <person name="Mount A."/>
            <person name="Hedgecock D."/>
            <person name="Xu Z."/>
            <person name="Liu Y."/>
            <person name="Domazet-Loso T."/>
            <person name="Du Y."/>
            <person name="Sun X."/>
            <person name="Zhang S."/>
            <person name="Liu B."/>
            <person name="Cheng P."/>
            <person name="Jiang X."/>
            <person name="Li J."/>
            <person name="Fan D."/>
            <person name="Wang W."/>
            <person name="Fu W."/>
            <person name="Wang T."/>
            <person name="Wang B."/>
            <person name="Zhang J."/>
            <person name="Peng Z."/>
            <person name="Li Y."/>
            <person name="Li N."/>
            <person name="Wang J."/>
            <person name="Chen M."/>
            <person name="He Y."/>
            <person name="Tan F."/>
            <person name="Song X."/>
            <person name="Zheng Q."/>
            <person name="Huang R."/>
            <person name="Yang H."/>
            <person name="Du X."/>
            <person name="Chen L."/>
            <person name="Yang M."/>
            <person name="Gaffney P.M."/>
            <person name="Wang S."/>
            <person name="Luo L."/>
            <person name="She Z."/>
            <person name="Ming Y."/>
            <person name="Huang W."/>
            <person name="Zhang S."/>
            <person name="Huang B."/>
            <person name="Zhang Y."/>
            <person name="Qu T."/>
            <person name="Ni P."/>
            <person name="Miao G."/>
            <person name="Wang J."/>
            <person name="Wang Q."/>
            <person name="Steinberg C.E."/>
            <person name="Wang H."/>
            <person name="Li N."/>
            <person name="Qian L."/>
            <person name="Zhang G."/>
            <person name="Li Y."/>
            <person name="Yang H."/>
            <person name="Liu X."/>
            <person name="Wang J."/>
            <person name="Yin Y."/>
            <person name="Wang J."/>
        </authorList>
    </citation>
    <scope>NUCLEOTIDE SEQUENCE [LARGE SCALE GENOMIC DNA]</scope>
    <source>
        <strain evidence="4">05x7-T-G4-1.051#20</strain>
    </source>
</reference>
<accession>K1R218</accession>
<dbReference type="GO" id="GO:0005615">
    <property type="term" value="C:extracellular space"/>
    <property type="evidence" value="ECO:0007669"/>
    <property type="project" value="TreeGrafter"/>
</dbReference>
<dbReference type="InterPro" id="IPR013806">
    <property type="entry name" value="Kringle-like"/>
</dbReference>
<evidence type="ECO:0000313" key="4">
    <source>
        <dbReference type="EMBL" id="EKC37544.1"/>
    </source>
</evidence>
<dbReference type="InterPro" id="IPR000001">
    <property type="entry name" value="Kringle"/>
</dbReference>